<feature type="transmembrane region" description="Helical" evidence="8">
    <location>
        <begin position="349"/>
        <end position="367"/>
    </location>
</feature>
<dbReference type="STRING" id="1888891.DSOL_1939"/>
<sequence length="522" mass="56737">MSDKRSFLGKVDRPIFSISVIIMVVFVLWTLLQPKTAGDTFNAVQKFITDNFGWSYLLGVTFFLVFALYIAFSKYGNITLGKDGEKPEHSTWSWFAMLFAAGMGIGLVFWGVAEPMDHFTTPPFGAPSTIESAQTAMRYTFFHWGLHPWGIFAVVGLSMAYFQFRKGLPATMSSSLYPILGEKGVNGWIGKAVDILSVFATIFGVATSLGLGAMQIATGLHFAYGLPTGMTTTIIIIVVITILFIISAVTGIEKGIKFLSNINMVIIFLILACTLIVGPTRFILNGMTETIGSYLQNIVQMSFWADTFNTNPGWVGGWTIFYWAWWVAWGPFVGAFIARISRGRTVREFIVGVIVAPTVMSFLWLAVMGNSALFIEIFNQGTIAAQTAKDSSTAIFAMFQYMPLTGVLTTLTTLIIAIFFITSADSATFVMAMFTSGGELNPGAGLKITWGVIEGAVAIALMLAGGLSALQTASIAAAFPYMIVMFAMAVALIKAFKTEFISIESHKVANFKTTVKQGGKTV</sequence>
<dbReference type="Proteomes" id="UP000186102">
    <property type="component" value="Unassembled WGS sequence"/>
</dbReference>
<feature type="transmembrane region" description="Helical" evidence="8">
    <location>
        <begin position="229"/>
        <end position="252"/>
    </location>
</feature>
<feature type="transmembrane region" description="Helical" evidence="8">
    <location>
        <begin position="14"/>
        <end position="32"/>
    </location>
</feature>
<evidence type="ECO:0000256" key="5">
    <source>
        <dbReference type="ARBA" id="ARBA00022692"/>
    </source>
</evidence>
<dbReference type="OrthoDB" id="9775735at2"/>
<organism evidence="9 10">
    <name type="scientific">Desulfosporosinus metallidurans</name>
    <dbReference type="NCBI Taxonomy" id="1888891"/>
    <lineage>
        <taxon>Bacteria</taxon>
        <taxon>Bacillati</taxon>
        <taxon>Bacillota</taxon>
        <taxon>Clostridia</taxon>
        <taxon>Eubacteriales</taxon>
        <taxon>Desulfitobacteriaceae</taxon>
        <taxon>Desulfosporosinus</taxon>
    </lineage>
</organism>
<dbReference type="GO" id="GO:0022857">
    <property type="term" value="F:transmembrane transporter activity"/>
    <property type="evidence" value="ECO:0007669"/>
    <property type="project" value="InterPro"/>
</dbReference>
<evidence type="ECO:0000256" key="4">
    <source>
        <dbReference type="ARBA" id="ARBA00022475"/>
    </source>
</evidence>
<dbReference type="AlphaFoldDB" id="A0A1Q8QXJ8"/>
<dbReference type="GO" id="GO:0005886">
    <property type="term" value="C:plasma membrane"/>
    <property type="evidence" value="ECO:0007669"/>
    <property type="project" value="UniProtKB-SubCell"/>
</dbReference>
<keyword evidence="6 8" id="KW-1133">Transmembrane helix</keyword>
<evidence type="ECO:0000256" key="7">
    <source>
        <dbReference type="ARBA" id="ARBA00023136"/>
    </source>
</evidence>
<dbReference type="EMBL" id="MLBF01000011">
    <property type="protein sequence ID" value="OLN32066.1"/>
    <property type="molecule type" value="Genomic_DNA"/>
</dbReference>
<keyword evidence="10" id="KW-1185">Reference proteome</keyword>
<feature type="transmembrane region" description="Helical" evidence="8">
    <location>
        <begin position="446"/>
        <end position="467"/>
    </location>
</feature>
<dbReference type="PANTHER" id="PTHR30047:SF7">
    <property type="entry name" value="HIGH-AFFINITY CHOLINE TRANSPORT PROTEIN"/>
    <property type="match status" value="1"/>
</dbReference>
<comment type="subcellular location">
    <subcellularLocation>
        <location evidence="1">Cell membrane</location>
        <topology evidence="1">Multi-pass membrane protein</topology>
    </subcellularLocation>
</comment>
<protein>
    <submittedName>
        <fullName evidence="9">Glycine betaine transporter OpuD</fullName>
    </submittedName>
</protein>
<evidence type="ECO:0000256" key="2">
    <source>
        <dbReference type="ARBA" id="ARBA00005658"/>
    </source>
</evidence>
<keyword evidence="4" id="KW-1003">Cell membrane</keyword>
<feature type="transmembrane region" description="Helical" evidence="8">
    <location>
        <begin position="52"/>
        <end position="72"/>
    </location>
</feature>
<dbReference type="PROSITE" id="PS01303">
    <property type="entry name" value="BCCT"/>
    <property type="match status" value="1"/>
</dbReference>
<gene>
    <name evidence="9" type="ORF">DSOL_1939</name>
</gene>
<evidence type="ECO:0000313" key="9">
    <source>
        <dbReference type="EMBL" id="OLN32066.1"/>
    </source>
</evidence>
<evidence type="ECO:0000313" key="10">
    <source>
        <dbReference type="Proteomes" id="UP000186102"/>
    </source>
</evidence>
<accession>A0A1Q8QXJ8</accession>
<dbReference type="InterPro" id="IPR000060">
    <property type="entry name" value="BCCT_transptr"/>
</dbReference>
<dbReference type="NCBIfam" id="TIGR00842">
    <property type="entry name" value="bcct"/>
    <property type="match status" value="1"/>
</dbReference>
<evidence type="ECO:0000256" key="3">
    <source>
        <dbReference type="ARBA" id="ARBA00022448"/>
    </source>
</evidence>
<evidence type="ECO:0000256" key="1">
    <source>
        <dbReference type="ARBA" id="ARBA00004651"/>
    </source>
</evidence>
<evidence type="ECO:0000256" key="6">
    <source>
        <dbReference type="ARBA" id="ARBA00022989"/>
    </source>
</evidence>
<proteinExistence type="inferred from homology"/>
<feature type="transmembrane region" description="Helical" evidence="8">
    <location>
        <begin position="264"/>
        <end position="284"/>
    </location>
</feature>
<feature type="transmembrane region" description="Helical" evidence="8">
    <location>
        <begin position="92"/>
        <end position="113"/>
    </location>
</feature>
<keyword evidence="5 8" id="KW-0812">Transmembrane</keyword>
<comment type="caution">
    <text evidence="9">The sequence shown here is derived from an EMBL/GenBank/DDBJ whole genome shotgun (WGS) entry which is preliminary data.</text>
</comment>
<keyword evidence="7 8" id="KW-0472">Membrane</keyword>
<feature type="transmembrane region" description="Helical" evidence="8">
    <location>
        <begin position="320"/>
        <end position="337"/>
    </location>
</feature>
<feature type="transmembrane region" description="Helical" evidence="8">
    <location>
        <begin position="146"/>
        <end position="164"/>
    </location>
</feature>
<dbReference type="InterPro" id="IPR018093">
    <property type="entry name" value="BCCT_CS"/>
</dbReference>
<feature type="transmembrane region" description="Helical" evidence="8">
    <location>
        <begin position="473"/>
        <end position="493"/>
    </location>
</feature>
<dbReference type="PANTHER" id="PTHR30047">
    <property type="entry name" value="HIGH-AFFINITY CHOLINE TRANSPORT PROTEIN-RELATED"/>
    <property type="match status" value="1"/>
</dbReference>
<reference evidence="9 10" key="1">
    <citation type="submission" date="2016-09" db="EMBL/GenBank/DDBJ databases">
        <title>Complete genome of Desulfosporosinus sp. OL.</title>
        <authorList>
            <person name="Mardanov A."/>
            <person name="Beletsky A."/>
            <person name="Panova A."/>
            <person name="Karnachuk O."/>
            <person name="Ravin N."/>
        </authorList>
    </citation>
    <scope>NUCLEOTIDE SEQUENCE [LARGE SCALE GENOMIC DNA]</scope>
    <source>
        <strain evidence="9 10">OL</strain>
    </source>
</reference>
<evidence type="ECO:0000256" key="8">
    <source>
        <dbReference type="SAM" id="Phobius"/>
    </source>
</evidence>
<name>A0A1Q8QXJ8_9FIRM</name>
<dbReference type="RefSeq" id="WP_075364605.1">
    <property type="nucleotide sequence ID" value="NZ_MLBF01000011.1"/>
</dbReference>
<feature type="transmembrane region" description="Helical" evidence="8">
    <location>
        <begin position="195"/>
        <end position="217"/>
    </location>
</feature>
<comment type="similarity">
    <text evidence="2">Belongs to the BCCT transporter (TC 2.A.15) family.</text>
</comment>
<keyword evidence="3" id="KW-0813">Transport</keyword>
<dbReference type="Pfam" id="PF02028">
    <property type="entry name" value="BCCT"/>
    <property type="match status" value="1"/>
</dbReference>